<dbReference type="Pfam" id="PF05380">
    <property type="entry name" value="Peptidase_A17"/>
    <property type="match status" value="1"/>
</dbReference>
<accession>A0A1S4EA58</accession>
<proteinExistence type="predicted"/>
<reference evidence="4" key="1">
    <citation type="submission" date="2025-08" db="UniProtKB">
        <authorList>
            <consortium name="RefSeq"/>
        </authorList>
    </citation>
    <scope>IDENTIFICATION</scope>
</reference>
<dbReference type="OMA" id="ENACAKS"/>
<evidence type="ECO:0000259" key="2">
    <source>
        <dbReference type="Pfam" id="PF00078"/>
    </source>
</evidence>
<dbReference type="RefSeq" id="XP_017299125.1">
    <property type="nucleotide sequence ID" value="XM_017443636.1"/>
</dbReference>
<feature type="domain" description="Reverse transcriptase" evidence="2">
    <location>
        <begin position="170"/>
        <end position="290"/>
    </location>
</feature>
<gene>
    <name evidence="4" type="primary">LOC103508175</name>
</gene>
<dbReference type="STRING" id="121845.A0A1S4EA58"/>
<protein>
    <submittedName>
        <fullName evidence="4">Uncharacterized protein LOC103508175</fullName>
    </submittedName>
</protein>
<dbReference type="KEGG" id="dci:103508175"/>
<evidence type="ECO:0000256" key="1">
    <source>
        <dbReference type="SAM" id="MobiDB-lite"/>
    </source>
</evidence>
<evidence type="ECO:0000313" key="4">
    <source>
        <dbReference type="RefSeq" id="XP_017299125.1"/>
    </source>
</evidence>
<feature type="region of interest" description="Disordered" evidence="1">
    <location>
        <begin position="532"/>
        <end position="553"/>
    </location>
</feature>
<dbReference type="InterPro" id="IPR043128">
    <property type="entry name" value="Rev_trsase/Diguanyl_cyclase"/>
</dbReference>
<dbReference type="InterPro" id="IPR008042">
    <property type="entry name" value="Retrotrans_Pao"/>
</dbReference>
<dbReference type="Pfam" id="PF00078">
    <property type="entry name" value="RVT_1"/>
    <property type="match status" value="1"/>
</dbReference>
<dbReference type="PaxDb" id="121845-A0A1S4EA58"/>
<dbReference type="InterPro" id="IPR043502">
    <property type="entry name" value="DNA/RNA_pol_sf"/>
</dbReference>
<dbReference type="Gene3D" id="3.10.10.10">
    <property type="entry name" value="HIV Type 1 Reverse Transcriptase, subunit A, domain 1"/>
    <property type="match status" value="1"/>
</dbReference>
<evidence type="ECO:0000313" key="3">
    <source>
        <dbReference type="Proteomes" id="UP000079169"/>
    </source>
</evidence>
<dbReference type="GO" id="GO:0071897">
    <property type="term" value="P:DNA biosynthetic process"/>
    <property type="evidence" value="ECO:0007669"/>
    <property type="project" value="UniProtKB-ARBA"/>
</dbReference>
<organism evidence="3 4">
    <name type="scientific">Diaphorina citri</name>
    <name type="common">Asian citrus psyllid</name>
    <dbReference type="NCBI Taxonomy" id="121845"/>
    <lineage>
        <taxon>Eukaryota</taxon>
        <taxon>Metazoa</taxon>
        <taxon>Ecdysozoa</taxon>
        <taxon>Arthropoda</taxon>
        <taxon>Hexapoda</taxon>
        <taxon>Insecta</taxon>
        <taxon>Pterygota</taxon>
        <taxon>Neoptera</taxon>
        <taxon>Paraneoptera</taxon>
        <taxon>Hemiptera</taxon>
        <taxon>Sternorrhyncha</taxon>
        <taxon>Psylloidea</taxon>
        <taxon>Psyllidae</taxon>
        <taxon>Diaphorininae</taxon>
        <taxon>Diaphorina</taxon>
    </lineage>
</organism>
<dbReference type="Proteomes" id="UP000079169">
    <property type="component" value="Unplaced"/>
</dbReference>
<dbReference type="AlphaFoldDB" id="A0A1S4EA58"/>
<dbReference type="PANTHER" id="PTHR47331:SF1">
    <property type="entry name" value="GAG-LIKE PROTEIN"/>
    <property type="match status" value="1"/>
</dbReference>
<name>A0A1S4EA58_DIACI</name>
<sequence>MPLQDIHDIKQFWSLETLGIKDNYSISSDDLALESFEKTLNYDKENKMYFVSFPWVNDSRDLPSNYGIAIGCLKSLAKRHKGDGILKTCEDTFNDQMKRGVLEEVEPGDKVPCHYLPYHAVVRQESETTKVRFVMNASCKSGKNSHSLNDMLYRGPVLLENLGSLLLRFRMHKYGVIADIEKAFLCIGLNEEDRDFTRIVWVKDINKDVTDDNIKILRHARIPFGVSSSPFLLGAVISTHLTKYTGDIPAKLNSDIYVDNLVTGVGSEEELEKLVVTSREIFSQAGLNLRSWCTSVKHSSFYEGLDPKITSSKEVQNVLGVSWDTSSDTLTMKLSFHYDNQQVNKRLLLSAYSSFYDILGLWSPILIALKILIQKAWTENKSWDEQLSVEDSDQFIRIVSDVEKAAKFPIPRNINLHMTNVRYELHAFSDACISSYSAAVYLKCIQSGGSQVNLLFAKVRVAPKEKPTLPRLELLGALLAYRCLKYVDSSLHTTIEEAEIATSECTDKIKLEELQLKKLELECEISSTQTRTFHSGANSTPNRVRRRDSFIKR</sequence>
<feature type="compositionally biased region" description="Polar residues" evidence="1">
    <location>
        <begin position="532"/>
        <end position="542"/>
    </location>
</feature>
<dbReference type="SUPFAM" id="SSF56672">
    <property type="entry name" value="DNA/RNA polymerases"/>
    <property type="match status" value="1"/>
</dbReference>
<dbReference type="GeneID" id="103508175"/>
<dbReference type="PANTHER" id="PTHR47331">
    <property type="entry name" value="PHD-TYPE DOMAIN-CONTAINING PROTEIN"/>
    <property type="match status" value="1"/>
</dbReference>
<keyword evidence="3" id="KW-1185">Reference proteome</keyword>
<dbReference type="Gene3D" id="3.30.70.270">
    <property type="match status" value="1"/>
</dbReference>
<dbReference type="InterPro" id="IPR000477">
    <property type="entry name" value="RT_dom"/>
</dbReference>